<dbReference type="InterPro" id="IPR036397">
    <property type="entry name" value="RNaseH_sf"/>
</dbReference>
<dbReference type="GO" id="GO:0003676">
    <property type="term" value="F:nucleic acid binding"/>
    <property type="evidence" value="ECO:0007669"/>
    <property type="project" value="InterPro"/>
</dbReference>
<proteinExistence type="predicted"/>
<dbReference type="Proteomes" id="UP000515158">
    <property type="component" value="Unplaced"/>
</dbReference>
<dbReference type="PROSITE" id="PS50994">
    <property type="entry name" value="INTEGRASE"/>
    <property type="match status" value="1"/>
</dbReference>
<gene>
    <name evidence="3" type="primary">LOC117647697</name>
</gene>
<dbReference type="InParanoid" id="A0A6P8YZ81"/>
<reference evidence="3" key="1">
    <citation type="submission" date="2025-08" db="UniProtKB">
        <authorList>
            <consortium name="RefSeq"/>
        </authorList>
    </citation>
    <scope>IDENTIFICATION</scope>
    <source>
        <tissue evidence="3">Total insect</tissue>
    </source>
</reference>
<dbReference type="RefSeq" id="XP_034245483.1">
    <property type="nucleotide sequence ID" value="XM_034389592.1"/>
</dbReference>
<protein>
    <submittedName>
        <fullName evidence="3">KRAB-A domain-containing protein 2-like</fullName>
    </submittedName>
</protein>
<accession>A0A6P8YZ81</accession>
<dbReference type="InterPro" id="IPR001584">
    <property type="entry name" value="Integrase_cat-core"/>
</dbReference>
<organism evidence="3">
    <name type="scientific">Thrips palmi</name>
    <name type="common">Melon thrips</name>
    <dbReference type="NCBI Taxonomy" id="161013"/>
    <lineage>
        <taxon>Eukaryota</taxon>
        <taxon>Metazoa</taxon>
        <taxon>Ecdysozoa</taxon>
        <taxon>Arthropoda</taxon>
        <taxon>Hexapoda</taxon>
        <taxon>Insecta</taxon>
        <taxon>Pterygota</taxon>
        <taxon>Neoptera</taxon>
        <taxon>Paraneoptera</taxon>
        <taxon>Thysanoptera</taxon>
        <taxon>Terebrantia</taxon>
        <taxon>Thripoidea</taxon>
        <taxon>Thripidae</taxon>
        <taxon>Thrips</taxon>
    </lineage>
</organism>
<dbReference type="GeneID" id="117647697"/>
<dbReference type="Gene3D" id="3.30.420.10">
    <property type="entry name" value="Ribonuclease H-like superfamily/Ribonuclease H"/>
    <property type="match status" value="1"/>
</dbReference>
<evidence type="ECO:0000313" key="3">
    <source>
        <dbReference type="RefSeq" id="XP_034245483.1"/>
    </source>
</evidence>
<dbReference type="AlphaFoldDB" id="A0A6P8YZ81"/>
<name>A0A6P8YZ81_THRPL</name>
<evidence type="ECO:0000259" key="1">
    <source>
        <dbReference type="PROSITE" id="PS50994"/>
    </source>
</evidence>
<feature type="domain" description="Integrase catalytic" evidence="1">
    <location>
        <begin position="154"/>
        <end position="272"/>
    </location>
</feature>
<dbReference type="GO" id="GO:0015074">
    <property type="term" value="P:DNA integration"/>
    <property type="evidence" value="ECO:0007669"/>
    <property type="project" value="InterPro"/>
</dbReference>
<dbReference type="InterPro" id="IPR012337">
    <property type="entry name" value="RNaseH-like_sf"/>
</dbReference>
<dbReference type="OrthoDB" id="441971at2759"/>
<evidence type="ECO:0000313" key="2">
    <source>
        <dbReference type="Proteomes" id="UP000515158"/>
    </source>
</evidence>
<sequence length="272" mass="31361">MAMALQADDSDFPDKTKFYERLEEALSTRRLENSNYIRAEQYEKFIRETKEAKNNRSLSLSKRRLQRFAVCEVDGVEHLIVPLKPGETNMKFFVKVEDLYDRIKTHHTATHKGRNRIVASCNLKYKNITQEAITIFLQLCPGCLGKKKMKLRGLTVKPMVFNKFNDRCQIDLIDLQSALVECQPGDEQEVATDSYKWILVVQDHLTKYVHLRPLKSKKAVEVAHHVVEIFLDFGAPAILQSDNGRAGAPKSRKISTTWWATSTAFLDFRGRR</sequence>
<dbReference type="KEGG" id="tpal:117647697"/>
<keyword evidence="2" id="KW-1185">Reference proteome</keyword>
<dbReference type="SUPFAM" id="SSF53098">
    <property type="entry name" value="Ribonuclease H-like"/>
    <property type="match status" value="1"/>
</dbReference>